<dbReference type="PANTHER" id="PTHR22602:SF0">
    <property type="entry name" value="TRANSFERASE CAF17, MITOCHONDRIAL-RELATED"/>
    <property type="match status" value="1"/>
</dbReference>
<dbReference type="InterPro" id="IPR045179">
    <property type="entry name" value="YgfZ/GcvT"/>
</dbReference>
<gene>
    <name evidence="1" type="ORF">C8D86_10178</name>
</gene>
<dbReference type="GO" id="GO:0016226">
    <property type="term" value="P:iron-sulfur cluster assembly"/>
    <property type="evidence" value="ECO:0007669"/>
    <property type="project" value="TreeGrafter"/>
</dbReference>
<reference evidence="1 2" key="1">
    <citation type="submission" date="2018-07" db="EMBL/GenBank/DDBJ databases">
        <title>Genomic Encyclopedia of Type Strains, Phase IV (KMG-IV): sequencing the most valuable type-strain genomes for metagenomic binning, comparative biology and taxonomic classification.</title>
        <authorList>
            <person name="Goeker M."/>
        </authorList>
    </citation>
    <scope>NUCLEOTIDE SEQUENCE [LARGE SCALE GENOMIC DNA]</scope>
    <source>
        <strain evidence="1 2">DSM 16500</strain>
    </source>
</reference>
<comment type="caution">
    <text evidence="1">The sequence shown here is derived from an EMBL/GenBank/DDBJ whole genome shotgun (WGS) entry which is preliminary data.</text>
</comment>
<evidence type="ECO:0000313" key="2">
    <source>
        <dbReference type="Proteomes" id="UP000254720"/>
    </source>
</evidence>
<dbReference type="OrthoDB" id="9796287at2"/>
<dbReference type="PANTHER" id="PTHR22602">
    <property type="entry name" value="TRANSFERASE CAF17, MITOCHONDRIAL-RELATED"/>
    <property type="match status" value="1"/>
</dbReference>
<sequence>MNTAVAPSRLFNLHTYGVLKASGPDVTRLLQGQLTCDVEKISPTQSRLGAHCNPQGRIISLFWLYRSKDAYYLLMPHDHVPVALAALKKYAIFYKATLADVSDNYLINGYAGSIKTIASFNDLMCINMPSSPLRHIIFGPAEAIKTHLAFLSSQAEPASANAWKCLDIADHLPAIYPETTAKLLPHEINLPALQAVSFEKGCYTGQEIIARMHYKGKLKNHLYHAELISQDPPKPGATIYYQHQNDIKPCGIIVDSCLKDYNHCSVLIVTDESNAKNNHLFLDHNHHHYFVIQD</sequence>
<dbReference type="PIRSF" id="PIRSF006487">
    <property type="entry name" value="GcvT"/>
    <property type="match status" value="1"/>
</dbReference>
<dbReference type="Gene3D" id="3.30.70.1630">
    <property type="match status" value="1"/>
</dbReference>
<dbReference type="AlphaFoldDB" id="A0A370GYU1"/>
<dbReference type="RefSeq" id="WP_114833314.1">
    <property type="nucleotide sequence ID" value="NZ_LR699114.1"/>
</dbReference>
<dbReference type="InterPro" id="IPR029043">
    <property type="entry name" value="GcvT/YgfZ_C"/>
</dbReference>
<dbReference type="NCBIfam" id="TIGR03317">
    <property type="entry name" value="ygfZ_signature"/>
    <property type="match status" value="1"/>
</dbReference>
<dbReference type="SUPFAM" id="SSF101790">
    <property type="entry name" value="Aminomethyltransferase beta-barrel domain"/>
    <property type="match status" value="1"/>
</dbReference>
<dbReference type="Gene3D" id="2.40.30.160">
    <property type="match status" value="1"/>
</dbReference>
<evidence type="ECO:0000313" key="1">
    <source>
        <dbReference type="EMBL" id="RDI48799.1"/>
    </source>
</evidence>
<accession>A0A370GYU1</accession>
<organism evidence="1 2">
    <name type="scientific">Aquicella lusitana</name>
    <dbReference type="NCBI Taxonomy" id="254246"/>
    <lineage>
        <taxon>Bacteria</taxon>
        <taxon>Pseudomonadati</taxon>
        <taxon>Pseudomonadota</taxon>
        <taxon>Gammaproteobacteria</taxon>
        <taxon>Legionellales</taxon>
        <taxon>Coxiellaceae</taxon>
        <taxon>Aquicella</taxon>
    </lineage>
</organism>
<dbReference type="SUPFAM" id="SSF103025">
    <property type="entry name" value="Folate-binding domain"/>
    <property type="match status" value="1"/>
</dbReference>
<proteinExistence type="predicted"/>
<dbReference type="InterPro" id="IPR017703">
    <property type="entry name" value="YgfZ/GCV_T_CS"/>
</dbReference>
<protein>
    <submittedName>
        <fullName evidence="1">Uncharacterized protein</fullName>
    </submittedName>
</protein>
<name>A0A370GYU1_9COXI</name>
<dbReference type="Gene3D" id="3.30.70.1400">
    <property type="entry name" value="Aminomethyltransferase beta-barrel domains"/>
    <property type="match status" value="1"/>
</dbReference>
<dbReference type="EMBL" id="QQAX01000001">
    <property type="protein sequence ID" value="RDI48799.1"/>
    <property type="molecule type" value="Genomic_DNA"/>
</dbReference>
<dbReference type="Proteomes" id="UP000254720">
    <property type="component" value="Unassembled WGS sequence"/>
</dbReference>
<keyword evidence="2" id="KW-1185">Reference proteome</keyword>